<gene>
    <name evidence="2" type="ORF">GL58_02950</name>
</gene>
<dbReference type="PATRIC" id="fig|285.49.peg.615"/>
<dbReference type="Gene3D" id="3.30.160.250">
    <property type="match status" value="1"/>
</dbReference>
<dbReference type="InterPro" id="IPR051404">
    <property type="entry name" value="TA_system_antitoxin"/>
</dbReference>
<accession>A0A0L7MQS3</accession>
<dbReference type="PANTHER" id="PTHR34504:SF4">
    <property type="entry name" value="ANTITOXIN HICB"/>
    <property type="match status" value="1"/>
</dbReference>
<dbReference type="SUPFAM" id="SSF47413">
    <property type="entry name" value="lambda repressor-like DNA-binding domains"/>
    <property type="match status" value="1"/>
</dbReference>
<evidence type="ECO:0000313" key="2">
    <source>
        <dbReference type="EMBL" id="KOC23943.1"/>
    </source>
</evidence>
<dbReference type="InterPro" id="IPR035069">
    <property type="entry name" value="TTHA1013/TTHA0281-like"/>
</dbReference>
<dbReference type="RefSeq" id="WP_053282541.1">
    <property type="nucleotide sequence ID" value="NZ_JNVD01000013.1"/>
</dbReference>
<name>A0A0L7MQS3_COMTE</name>
<dbReference type="Gene3D" id="1.10.260.40">
    <property type="entry name" value="lambda repressor-like DNA-binding domains"/>
    <property type="match status" value="1"/>
</dbReference>
<dbReference type="AlphaFoldDB" id="A0A0L7MQS3"/>
<dbReference type="SUPFAM" id="SSF143100">
    <property type="entry name" value="TTHA1013/TTHA0281-like"/>
    <property type="match status" value="1"/>
</dbReference>
<sequence length="145" mass="15764">MRFPANVEPDGDGFMVSFPDIPEALTCGDTYDEAVSMAHDALLTAMDFYFEDRRAVPEPSKAAKGQVLISLPASVSAKVLLLNEMVRQGVRPIDLAERMGTTKQEVNRLTDLKHATKIDTIAKALATMGLDLELGVRRSTTAAAR</sequence>
<evidence type="ECO:0000259" key="1">
    <source>
        <dbReference type="Pfam" id="PF15919"/>
    </source>
</evidence>
<dbReference type="EMBL" id="JNVD01000013">
    <property type="protein sequence ID" value="KOC23943.1"/>
    <property type="molecule type" value="Genomic_DNA"/>
</dbReference>
<dbReference type="GO" id="GO:0003677">
    <property type="term" value="F:DNA binding"/>
    <property type="evidence" value="ECO:0007669"/>
    <property type="project" value="InterPro"/>
</dbReference>
<dbReference type="InterPro" id="IPR010982">
    <property type="entry name" value="Lambda_DNA-bd_dom_sf"/>
</dbReference>
<dbReference type="PANTHER" id="PTHR34504">
    <property type="entry name" value="ANTITOXIN HICB"/>
    <property type="match status" value="1"/>
</dbReference>
<reference evidence="3" key="1">
    <citation type="submission" date="2014-06" db="EMBL/GenBank/DDBJ databases">
        <title>Draft genome sequence of C. testosteroni WDL7.</title>
        <authorList>
            <person name="Wu Y."/>
            <person name="Seshan H."/>
            <person name="Arumugam K."/>
        </authorList>
    </citation>
    <scope>NUCLEOTIDE SEQUENCE [LARGE SCALE GENOMIC DNA]</scope>
    <source>
        <strain evidence="3">WDL7</strain>
    </source>
</reference>
<dbReference type="Proteomes" id="UP000037442">
    <property type="component" value="Unassembled WGS sequence"/>
</dbReference>
<protein>
    <submittedName>
        <fullName evidence="2">Antitoxin</fullName>
    </submittedName>
</protein>
<dbReference type="InterPro" id="IPR031807">
    <property type="entry name" value="HicB-like"/>
</dbReference>
<comment type="caution">
    <text evidence="2">The sequence shown here is derived from an EMBL/GenBank/DDBJ whole genome shotgun (WGS) entry which is preliminary data.</text>
</comment>
<feature type="domain" description="HicB-like antitoxin of toxin-antitoxin system" evidence="1">
    <location>
        <begin position="3"/>
        <end position="63"/>
    </location>
</feature>
<proteinExistence type="predicted"/>
<dbReference type="Pfam" id="PF15919">
    <property type="entry name" value="HicB_lk_antitox"/>
    <property type="match status" value="1"/>
</dbReference>
<organism evidence="2 3">
    <name type="scientific">Comamonas testosteroni</name>
    <name type="common">Pseudomonas testosteroni</name>
    <dbReference type="NCBI Taxonomy" id="285"/>
    <lineage>
        <taxon>Bacteria</taxon>
        <taxon>Pseudomonadati</taxon>
        <taxon>Pseudomonadota</taxon>
        <taxon>Betaproteobacteria</taxon>
        <taxon>Burkholderiales</taxon>
        <taxon>Comamonadaceae</taxon>
        <taxon>Comamonas</taxon>
    </lineage>
</organism>
<evidence type="ECO:0000313" key="3">
    <source>
        <dbReference type="Proteomes" id="UP000037442"/>
    </source>
</evidence>